<keyword evidence="6" id="KW-0807">Transducer</keyword>
<comment type="similarity">
    <text evidence="6">Belongs to the insect chemoreceptor superfamily. Gustatory receptor (GR) family.</text>
</comment>
<dbReference type="AlphaFoldDB" id="A0A9Q0BTL1"/>
<gene>
    <name evidence="7" type="ORF">M5D96_004777</name>
</gene>
<reference evidence="7" key="1">
    <citation type="journal article" date="2023" name="Genome Biol. Evol.">
        <title>Long-read-based Genome Assembly of Drosophila gunungcola Reveals Fewer Chemosensory Genes in Flower-breeding Species.</title>
        <authorList>
            <person name="Negi A."/>
            <person name="Liao B.Y."/>
            <person name="Yeh S.D."/>
        </authorList>
    </citation>
    <scope>NUCLEOTIDE SEQUENCE</scope>
    <source>
        <strain evidence="7">Sukarami</strain>
    </source>
</reference>
<dbReference type="GO" id="GO:0050909">
    <property type="term" value="P:sensory perception of taste"/>
    <property type="evidence" value="ECO:0007669"/>
    <property type="project" value="InterPro"/>
</dbReference>
<accession>A0A9Q0BTL1</accession>
<keyword evidence="3 6" id="KW-0812">Transmembrane</keyword>
<comment type="function">
    <text evidence="6">Gustatory receptor which mediates acceptance or avoidance behavior, depending on its substrates.</text>
</comment>
<evidence type="ECO:0000256" key="1">
    <source>
        <dbReference type="ARBA" id="ARBA00004651"/>
    </source>
</evidence>
<evidence type="ECO:0000256" key="5">
    <source>
        <dbReference type="ARBA" id="ARBA00023136"/>
    </source>
</evidence>
<dbReference type="Pfam" id="PF08395">
    <property type="entry name" value="7tm_7"/>
    <property type="match status" value="2"/>
</dbReference>
<dbReference type="Proteomes" id="UP001059596">
    <property type="component" value="Unassembled WGS sequence"/>
</dbReference>
<dbReference type="GO" id="GO:0007165">
    <property type="term" value="P:signal transduction"/>
    <property type="evidence" value="ECO:0007669"/>
    <property type="project" value="UniProtKB-KW"/>
</dbReference>
<feature type="transmembrane region" description="Helical" evidence="6">
    <location>
        <begin position="267"/>
        <end position="289"/>
    </location>
</feature>
<organism evidence="7 8">
    <name type="scientific">Drosophila gunungcola</name>
    <name type="common">fruit fly</name>
    <dbReference type="NCBI Taxonomy" id="103775"/>
    <lineage>
        <taxon>Eukaryota</taxon>
        <taxon>Metazoa</taxon>
        <taxon>Ecdysozoa</taxon>
        <taxon>Arthropoda</taxon>
        <taxon>Hexapoda</taxon>
        <taxon>Insecta</taxon>
        <taxon>Pterygota</taxon>
        <taxon>Neoptera</taxon>
        <taxon>Endopterygota</taxon>
        <taxon>Diptera</taxon>
        <taxon>Brachycera</taxon>
        <taxon>Muscomorpha</taxon>
        <taxon>Ephydroidea</taxon>
        <taxon>Drosophilidae</taxon>
        <taxon>Drosophila</taxon>
        <taxon>Sophophora</taxon>
    </lineage>
</organism>
<name>A0A9Q0BTL1_9MUSC</name>
<evidence type="ECO:0000256" key="3">
    <source>
        <dbReference type="ARBA" id="ARBA00022692"/>
    </source>
</evidence>
<proteinExistence type="inferred from homology"/>
<evidence type="ECO:0000313" key="7">
    <source>
        <dbReference type="EMBL" id="KAI8043445.1"/>
    </source>
</evidence>
<feature type="transmembrane region" description="Helical" evidence="6">
    <location>
        <begin position="104"/>
        <end position="124"/>
    </location>
</feature>
<feature type="transmembrane region" description="Helical" evidence="6">
    <location>
        <begin position="136"/>
        <end position="160"/>
    </location>
</feature>
<protein>
    <recommendedName>
        <fullName evidence="6">Gustatory receptor</fullName>
    </recommendedName>
</protein>
<keyword evidence="2 6" id="KW-1003">Cell membrane</keyword>
<keyword evidence="4 6" id="KW-1133">Transmembrane helix</keyword>
<feature type="transmembrane region" description="Helical" evidence="6">
    <location>
        <begin position="49"/>
        <end position="68"/>
    </location>
</feature>
<evidence type="ECO:0000256" key="4">
    <source>
        <dbReference type="ARBA" id="ARBA00022989"/>
    </source>
</evidence>
<keyword evidence="8" id="KW-1185">Reference proteome</keyword>
<sequence length="333" mass="38590">MLQPKRVHRIRRSLCRFTQKATLYVSWVLGLFPFTFDPRKRQLHRSKWLLAYGLILNTSLLALSLLPYTDDHNSVKMEIYERNPLVKQVEQLVEGISLLPPCYVVHKALVVVLEVGSSLVLYFGMPDSKAVVQEALCIYIVQLEILLVVMHFHLAVIYIYRCLWIINGQLLEMISRLRRGKDVDPGKIQLLLGLYGRILDLNNRLASIYDIQITLFMATLFSANIIVGHLYGLIANYSLLDLLVFMDSKSLKLHKLEVFKQSPLLEMLSMVIGVMNVFSAAVIHFMNFWGCKRVQEIGNELIALEYLNRRLIKCYDYQTVLMVMMMMISQHHR</sequence>
<evidence type="ECO:0000313" key="8">
    <source>
        <dbReference type="Proteomes" id="UP001059596"/>
    </source>
</evidence>
<comment type="caution">
    <text evidence="7">The sequence shown here is derived from an EMBL/GenBank/DDBJ whole genome shotgun (WGS) entry which is preliminary data.</text>
</comment>
<evidence type="ECO:0000256" key="6">
    <source>
        <dbReference type="RuleBase" id="RU363108"/>
    </source>
</evidence>
<evidence type="ECO:0000256" key="2">
    <source>
        <dbReference type="ARBA" id="ARBA00022475"/>
    </source>
</evidence>
<keyword evidence="6" id="KW-0675">Receptor</keyword>
<keyword evidence="5 6" id="KW-0472">Membrane</keyword>
<comment type="caution">
    <text evidence="6">Lacks conserved residue(s) required for the propagation of feature annotation.</text>
</comment>
<comment type="subcellular location">
    <subcellularLocation>
        <location evidence="1 6">Cell membrane</location>
        <topology evidence="1 6">Multi-pass membrane protein</topology>
    </subcellularLocation>
</comment>
<dbReference type="EMBL" id="JAMKOV010000002">
    <property type="protein sequence ID" value="KAI8043445.1"/>
    <property type="molecule type" value="Genomic_DNA"/>
</dbReference>
<dbReference type="GO" id="GO:0005886">
    <property type="term" value="C:plasma membrane"/>
    <property type="evidence" value="ECO:0007669"/>
    <property type="project" value="UniProtKB-SubCell"/>
</dbReference>
<dbReference type="InterPro" id="IPR013604">
    <property type="entry name" value="7TM_chemorcpt"/>
</dbReference>